<organism evidence="1 2">
    <name type="scientific">Leptospira inadai serovar Lyme</name>
    <dbReference type="NCBI Taxonomy" id="293084"/>
    <lineage>
        <taxon>Bacteria</taxon>
        <taxon>Pseudomonadati</taxon>
        <taxon>Spirochaetota</taxon>
        <taxon>Spirochaetia</taxon>
        <taxon>Leptospirales</taxon>
        <taxon>Leptospiraceae</taxon>
        <taxon>Leptospira</taxon>
    </lineage>
</organism>
<accession>A0ABX4YKW8</accession>
<gene>
    <name evidence="1" type="ORF">BES34_006625</name>
</gene>
<dbReference type="CDD" id="cd00754">
    <property type="entry name" value="Ubl_MoaD"/>
    <property type="match status" value="1"/>
</dbReference>
<keyword evidence="2" id="KW-1185">Reference proteome</keyword>
<dbReference type="InterPro" id="IPR012675">
    <property type="entry name" value="Beta-grasp_dom_sf"/>
</dbReference>
<dbReference type="EMBL" id="MCRM02000005">
    <property type="protein sequence ID" value="PNV75856.1"/>
    <property type="molecule type" value="Genomic_DNA"/>
</dbReference>
<evidence type="ECO:0000313" key="2">
    <source>
        <dbReference type="Proteomes" id="UP000094669"/>
    </source>
</evidence>
<dbReference type="Gene3D" id="3.10.20.30">
    <property type="match status" value="1"/>
</dbReference>
<evidence type="ECO:0000313" key="1">
    <source>
        <dbReference type="EMBL" id="PNV75856.1"/>
    </source>
</evidence>
<dbReference type="Pfam" id="PF02597">
    <property type="entry name" value="ThiS"/>
    <property type="match status" value="1"/>
</dbReference>
<protein>
    <submittedName>
        <fullName evidence="1">Molybdopterin synthase sulfur carrier subunit</fullName>
    </submittedName>
</protein>
<reference evidence="1" key="1">
    <citation type="submission" date="2018-01" db="EMBL/GenBank/DDBJ databases">
        <title>Genomic characterization of Leptospira inadai serogroup Lyme isolated from captured rat in Brazil and comparative analysis with human reference strain.</title>
        <authorList>
            <person name="Moreno L.Z."/>
            <person name="Loureiro A.P."/>
            <person name="Miraglia F."/>
            <person name="Kremer F.S."/>
            <person name="Eslabao M.R."/>
            <person name="Dellagostin O.A."/>
            <person name="Lilenbaum W."/>
            <person name="Moreno A.M."/>
        </authorList>
    </citation>
    <scope>NUCLEOTIDE SEQUENCE [LARGE SCALE GENOMIC DNA]</scope>
    <source>
        <strain evidence="1">M34/99</strain>
    </source>
</reference>
<sequence>MKDFFPAKESIDSETIRTIADLRSELESKNPLSAPLLRISRFAVDQVIVGEDHSLADGQSVAVLPPSSGG</sequence>
<dbReference type="InterPro" id="IPR003749">
    <property type="entry name" value="ThiS/MoaD-like"/>
</dbReference>
<comment type="caution">
    <text evidence="1">The sequence shown here is derived from an EMBL/GenBank/DDBJ whole genome shotgun (WGS) entry which is preliminary data.</text>
</comment>
<dbReference type="Proteomes" id="UP000094669">
    <property type="component" value="Unassembled WGS sequence"/>
</dbReference>
<proteinExistence type="predicted"/>
<dbReference type="InterPro" id="IPR016155">
    <property type="entry name" value="Mopterin_synth/thiamin_S_b"/>
</dbReference>
<dbReference type="SUPFAM" id="SSF54285">
    <property type="entry name" value="MoaD/ThiS"/>
    <property type="match status" value="1"/>
</dbReference>
<name>A0ABX4YKW8_9LEPT</name>